<keyword evidence="7" id="KW-1185">Reference proteome</keyword>
<dbReference type="InterPro" id="IPR050316">
    <property type="entry name" value="Tyrosinase/Hemocyanin"/>
</dbReference>
<dbReference type="EMBL" id="FZNO01000001">
    <property type="protein sequence ID" value="SNR24043.1"/>
    <property type="molecule type" value="Genomic_DNA"/>
</dbReference>
<sequence length="532" mass="57577">MVMTTRRAAWREGSAGGWDDDLVWYAAGMHRMRALTPGLDDFFEHLRTLLTGVGTSSDPVGDMIAIARQWEDPMSLGYQSQVHGTFAPKAAWPSTALWQECAHNHWFFLPWHRAYLLEFEAVVREHIRQLDGPADDWALPYWNYSDHAADPRRLGLPVPLRGDTLPDGVEVPGVEPLADGSFPNPLFIPVRLGPDEPAPGDSVAWASATRALLRPHYANQQDTARVSFGGGVIEDPTNAAQWHGESPEIGQLDMQPHGSVHNQVSGAMALFQTAGLDPAFWLHHCNVDRLWETYAHDLGHGYPFRNGVGTGTAAHASWIDRQFRFRRPDGSTGTWTAPKLLDVGALGYTYETTAPPPLPAVPPPPPPGSGEDPFGLGEPVPVPVAEAGPLSLVGEQDVVVSGGEPADQGMGVDAFPAAARWLLRFEGIRSTRPAPTSYEVFLGLEPGADAAPEDDGHYVGLLSLFGVYEASRDDGTSSGSGQRRRLDVTAQVSAQAGDLRPLATSVRLRPVNPGRDLAGAQMSIDRITLEFG</sequence>
<dbReference type="Pfam" id="PF00264">
    <property type="entry name" value="Tyrosinase"/>
    <property type="match status" value="1"/>
</dbReference>
<dbReference type="InterPro" id="IPR057190">
    <property type="entry name" value="DUF7868"/>
</dbReference>
<dbReference type="PANTHER" id="PTHR11474">
    <property type="entry name" value="TYROSINASE FAMILY MEMBER"/>
    <property type="match status" value="1"/>
</dbReference>
<evidence type="ECO:0000259" key="4">
    <source>
        <dbReference type="PROSITE" id="PS00497"/>
    </source>
</evidence>
<dbReference type="Pfam" id="PF25271">
    <property type="entry name" value="DUF7868"/>
    <property type="match status" value="1"/>
</dbReference>
<evidence type="ECO:0000313" key="7">
    <source>
        <dbReference type="Proteomes" id="UP000198403"/>
    </source>
</evidence>
<reference evidence="6 7" key="1">
    <citation type="submission" date="2017-06" db="EMBL/GenBank/DDBJ databases">
        <authorList>
            <person name="Kim H.J."/>
            <person name="Triplett B.A."/>
        </authorList>
    </citation>
    <scope>NUCLEOTIDE SEQUENCE [LARGE SCALE GENOMIC DNA]</scope>
    <source>
        <strain evidence="6 7">DSM 44272</strain>
    </source>
</reference>
<dbReference type="Gene3D" id="1.10.1280.10">
    <property type="entry name" value="Di-copper center containing domain from catechol oxidase"/>
    <property type="match status" value="1"/>
</dbReference>
<dbReference type="AlphaFoldDB" id="A0A238URH8"/>
<dbReference type="GO" id="GO:0046872">
    <property type="term" value="F:metal ion binding"/>
    <property type="evidence" value="ECO:0007669"/>
    <property type="project" value="UniProtKB-KW"/>
</dbReference>
<feature type="domain" description="Tyrosinase copper-binding" evidence="4">
    <location>
        <begin position="103"/>
        <end position="120"/>
    </location>
</feature>
<dbReference type="PROSITE" id="PS00498">
    <property type="entry name" value="TYROSINASE_2"/>
    <property type="match status" value="1"/>
</dbReference>
<gene>
    <name evidence="6" type="ORF">SAMN06272737_101207</name>
</gene>
<feature type="compositionally biased region" description="Pro residues" evidence="3">
    <location>
        <begin position="354"/>
        <end position="368"/>
    </location>
</feature>
<evidence type="ECO:0000256" key="3">
    <source>
        <dbReference type="SAM" id="MobiDB-lite"/>
    </source>
</evidence>
<evidence type="ECO:0000256" key="2">
    <source>
        <dbReference type="ARBA" id="ARBA00023008"/>
    </source>
</evidence>
<dbReference type="PRINTS" id="PR00092">
    <property type="entry name" value="TYROSINASE"/>
</dbReference>
<dbReference type="GO" id="GO:0016491">
    <property type="term" value="F:oxidoreductase activity"/>
    <property type="evidence" value="ECO:0007669"/>
    <property type="project" value="InterPro"/>
</dbReference>
<dbReference type="PROSITE" id="PS00497">
    <property type="entry name" value="TYROSINASE_1"/>
    <property type="match status" value="1"/>
</dbReference>
<feature type="region of interest" description="Disordered" evidence="3">
    <location>
        <begin position="354"/>
        <end position="373"/>
    </location>
</feature>
<feature type="domain" description="Tyrosinase copper-binding" evidence="5">
    <location>
        <begin position="277"/>
        <end position="288"/>
    </location>
</feature>
<dbReference type="InterPro" id="IPR008922">
    <property type="entry name" value="Di-copper_centre_dom_sf"/>
</dbReference>
<protein>
    <submittedName>
        <fullName evidence="6">Tyrosinase</fullName>
    </submittedName>
</protein>
<dbReference type="Proteomes" id="UP000198403">
    <property type="component" value="Unassembled WGS sequence"/>
</dbReference>
<evidence type="ECO:0000313" key="6">
    <source>
        <dbReference type="EMBL" id="SNR24043.1"/>
    </source>
</evidence>
<accession>A0A238URH8</accession>
<dbReference type="SUPFAM" id="SSF48056">
    <property type="entry name" value="Di-copper centre-containing domain"/>
    <property type="match status" value="1"/>
</dbReference>
<name>A0A238URH8_9ACTN</name>
<dbReference type="PANTHER" id="PTHR11474:SF76">
    <property type="entry name" value="SHKT DOMAIN-CONTAINING PROTEIN"/>
    <property type="match status" value="1"/>
</dbReference>
<proteinExistence type="predicted"/>
<keyword evidence="2" id="KW-0186">Copper</keyword>
<evidence type="ECO:0000256" key="1">
    <source>
        <dbReference type="ARBA" id="ARBA00022723"/>
    </source>
</evidence>
<organism evidence="6 7">
    <name type="scientific">Blastococcus mobilis</name>
    <dbReference type="NCBI Taxonomy" id="1938746"/>
    <lineage>
        <taxon>Bacteria</taxon>
        <taxon>Bacillati</taxon>
        <taxon>Actinomycetota</taxon>
        <taxon>Actinomycetes</taxon>
        <taxon>Geodermatophilales</taxon>
        <taxon>Geodermatophilaceae</taxon>
        <taxon>Blastococcus</taxon>
    </lineage>
</organism>
<dbReference type="OrthoDB" id="2874181at2"/>
<dbReference type="InterPro" id="IPR002227">
    <property type="entry name" value="Tyrosinase_Cu-bd"/>
</dbReference>
<keyword evidence="1" id="KW-0479">Metal-binding</keyword>
<evidence type="ECO:0000259" key="5">
    <source>
        <dbReference type="PROSITE" id="PS00498"/>
    </source>
</evidence>